<dbReference type="Pfam" id="PF10722">
    <property type="entry name" value="YbjN"/>
    <property type="match status" value="1"/>
</dbReference>
<dbReference type="RefSeq" id="WP_149986296.1">
    <property type="nucleotide sequence ID" value="NZ_BHVP01000021.1"/>
</dbReference>
<sequence>MATVQTFDRNMIKTYLATTNCKYLQDQDGDFVVRFSRNEDTGCQLSLWMIVGGEQHELYTVRVYSDKQIPKKDWGRAVMLCNDWNDHKRWGKAFLHIDNPDTDTTGQIIVEEQLDLETGIHQELLNDFTATVFSSANLFWTEANQKGVF</sequence>
<evidence type="ECO:0000313" key="1">
    <source>
        <dbReference type="EMBL" id="GCA74742.1"/>
    </source>
</evidence>
<evidence type="ECO:0000313" key="2">
    <source>
        <dbReference type="Proteomes" id="UP000324917"/>
    </source>
</evidence>
<protein>
    <recommendedName>
        <fullName evidence="3">YbjN domain-containing protein</fullName>
    </recommendedName>
</protein>
<evidence type="ECO:0008006" key="3">
    <source>
        <dbReference type="Google" id="ProtNLM"/>
    </source>
</evidence>
<gene>
    <name evidence="1" type="ORF">MiTe_01568</name>
</gene>
<comment type="caution">
    <text evidence="1">The sequence shown here is derived from an EMBL/GenBank/DDBJ whole genome shotgun (WGS) entry which is preliminary data.</text>
</comment>
<dbReference type="InterPro" id="IPR019660">
    <property type="entry name" value="Put_sensory_transdc_reg_YbjN"/>
</dbReference>
<accession>A0A5A5RNL0</accession>
<dbReference type="Proteomes" id="UP000324917">
    <property type="component" value="Unassembled WGS sequence"/>
</dbReference>
<dbReference type="EMBL" id="BHVP01000021">
    <property type="protein sequence ID" value="GCA74742.1"/>
    <property type="molecule type" value="Genomic_DNA"/>
</dbReference>
<name>A0A5A5RNL0_MICAE</name>
<dbReference type="AlphaFoldDB" id="A0A5A5RNL0"/>
<organism evidence="1 2">
    <name type="scientific">Microcystis aeruginosa NIES-2520</name>
    <dbReference type="NCBI Taxonomy" id="2303982"/>
    <lineage>
        <taxon>Bacteria</taxon>
        <taxon>Bacillati</taxon>
        <taxon>Cyanobacteriota</taxon>
        <taxon>Cyanophyceae</taxon>
        <taxon>Oscillatoriophycideae</taxon>
        <taxon>Chroococcales</taxon>
        <taxon>Microcystaceae</taxon>
        <taxon>Microcystis</taxon>
    </lineage>
</organism>
<reference evidence="1 2" key="1">
    <citation type="submission" date="2018-09" db="EMBL/GenBank/DDBJ databases">
        <title>Evolutionary history of phycoerythrin pigmentation in the water bloom-forming cyanobacterium Microcystis aeruginosa.</title>
        <authorList>
            <person name="Tanabe Y."/>
            <person name="Tanabe Y."/>
            <person name="Yamaguchi H."/>
        </authorList>
    </citation>
    <scope>NUCLEOTIDE SEQUENCE [LARGE SCALE GENOMIC DNA]</scope>
    <source>
        <strain evidence="1 2">NIES-2520</strain>
    </source>
</reference>
<proteinExistence type="predicted"/>